<sequence>MNIKADYKPSGDNGILIVFSNQISEDINIKVRGFQQAIAENLNMHNEIIEVIPAYTSLLVIYDATKITFKKMVEKLRCIEEIVHSINLPPSEVVHIPVAYGGEFGPDLINVSNHNGISIDEVIELHSSVDYLIYMIGFTPGFPYLGGMKEKISTPRLKVPREKIEAGSVGIAGNQTGIYPIESPGGWQIIGRTPLKLFNPEEEPYVLLKAGQYIRFEAIDKNTFVNMQNEVNEGTYKVKYSLKGSV</sequence>
<dbReference type="Proteomes" id="UP000432715">
    <property type="component" value="Unassembled WGS sequence"/>
</dbReference>
<dbReference type="PANTHER" id="PTHR34698">
    <property type="entry name" value="5-OXOPROLINASE SUBUNIT B"/>
    <property type="match status" value="1"/>
</dbReference>
<gene>
    <name evidence="5" type="primary">pxpB</name>
    <name evidence="5" type="ORF">F8154_11470</name>
</gene>
<dbReference type="InterPro" id="IPR003833">
    <property type="entry name" value="CT_C_D"/>
</dbReference>
<evidence type="ECO:0000256" key="3">
    <source>
        <dbReference type="ARBA" id="ARBA00022840"/>
    </source>
</evidence>
<dbReference type="AlphaFoldDB" id="A0A6I0EX04"/>
<proteinExistence type="predicted"/>
<evidence type="ECO:0000313" key="6">
    <source>
        <dbReference type="Proteomes" id="UP000432715"/>
    </source>
</evidence>
<keyword evidence="3" id="KW-0067">ATP-binding</keyword>
<dbReference type="NCBIfam" id="TIGR00370">
    <property type="entry name" value="5-oxoprolinase subunit PxpB"/>
    <property type="match status" value="1"/>
</dbReference>
<dbReference type="GO" id="GO:0005524">
    <property type="term" value="F:ATP binding"/>
    <property type="evidence" value="ECO:0007669"/>
    <property type="project" value="UniProtKB-KW"/>
</dbReference>
<dbReference type="RefSeq" id="WP_151861758.1">
    <property type="nucleotide sequence ID" value="NZ_WBZC01000046.1"/>
</dbReference>
<dbReference type="EC" id="3.5.2.9" evidence="5"/>
<dbReference type="SUPFAM" id="SSF160467">
    <property type="entry name" value="PH0987 N-terminal domain-like"/>
    <property type="match status" value="1"/>
</dbReference>
<keyword evidence="6" id="KW-1185">Reference proteome</keyword>
<dbReference type="Gene3D" id="2.40.100.10">
    <property type="entry name" value="Cyclophilin-like"/>
    <property type="match status" value="1"/>
</dbReference>
<dbReference type="Pfam" id="PF02682">
    <property type="entry name" value="CT_C_D"/>
    <property type="match status" value="1"/>
</dbReference>
<dbReference type="GO" id="GO:0017168">
    <property type="term" value="F:5-oxoprolinase (ATP-hydrolyzing) activity"/>
    <property type="evidence" value="ECO:0007669"/>
    <property type="project" value="UniProtKB-EC"/>
</dbReference>
<comment type="caution">
    <text evidence="5">The sequence shown here is derived from an EMBL/GenBank/DDBJ whole genome shotgun (WGS) entry which is preliminary data.</text>
</comment>
<dbReference type="InterPro" id="IPR010016">
    <property type="entry name" value="PxpB"/>
</dbReference>
<evidence type="ECO:0000313" key="5">
    <source>
        <dbReference type="EMBL" id="KAB3532760.1"/>
    </source>
</evidence>
<organism evidence="5 6">
    <name type="scientific">Alkaliphilus pronyensis</name>
    <dbReference type="NCBI Taxonomy" id="1482732"/>
    <lineage>
        <taxon>Bacteria</taxon>
        <taxon>Bacillati</taxon>
        <taxon>Bacillota</taxon>
        <taxon>Clostridia</taxon>
        <taxon>Peptostreptococcales</taxon>
        <taxon>Natronincolaceae</taxon>
        <taxon>Alkaliphilus</taxon>
    </lineage>
</organism>
<evidence type="ECO:0000256" key="1">
    <source>
        <dbReference type="ARBA" id="ARBA00022741"/>
    </source>
</evidence>
<dbReference type="SMART" id="SM00796">
    <property type="entry name" value="AHS1"/>
    <property type="match status" value="1"/>
</dbReference>
<dbReference type="SUPFAM" id="SSF50891">
    <property type="entry name" value="Cyclophilin-like"/>
    <property type="match status" value="1"/>
</dbReference>
<evidence type="ECO:0000256" key="2">
    <source>
        <dbReference type="ARBA" id="ARBA00022801"/>
    </source>
</evidence>
<keyword evidence="2 5" id="KW-0378">Hydrolase</keyword>
<dbReference type="InterPro" id="IPR029000">
    <property type="entry name" value="Cyclophilin-like_dom_sf"/>
</dbReference>
<dbReference type="OrthoDB" id="9778567at2"/>
<evidence type="ECO:0000259" key="4">
    <source>
        <dbReference type="SMART" id="SM00796"/>
    </source>
</evidence>
<dbReference type="Gene3D" id="3.30.1360.40">
    <property type="match status" value="1"/>
</dbReference>
<name>A0A6I0EX04_9FIRM</name>
<reference evidence="5 6" key="1">
    <citation type="submission" date="2019-10" db="EMBL/GenBank/DDBJ databases">
        <title>Alkaliphilus serpentinus sp. nov. and Alkaliphilus pronyensis sp. nov., two novel anaerobic alkaliphilic species isolated from the serpentinized-hosted hydrothermal field of the Prony Bay (New Caledonia).</title>
        <authorList>
            <person name="Postec A."/>
        </authorList>
    </citation>
    <scope>NUCLEOTIDE SEQUENCE [LARGE SCALE GENOMIC DNA]</scope>
    <source>
        <strain evidence="5 6">LacV</strain>
    </source>
</reference>
<keyword evidence="1" id="KW-0547">Nucleotide-binding</keyword>
<feature type="domain" description="Carboxyltransferase" evidence="4">
    <location>
        <begin position="5"/>
        <end position="208"/>
    </location>
</feature>
<dbReference type="PANTHER" id="PTHR34698:SF2">
    <property type="entry name" value="5-OXOPROLINASE SUBUNIT B"/>
    <property type="match status" value="1"/>
</dbReference>
<accession>A0A6I0EX04</accession>
<protein>
    <submittedName>
        <fullName evidence="5">5-oxoprolinase subunit PxpB</fullName>
        <ecNumber evidence="5">3.5.2.9</ecNumber>
    </submittedName>
</protein>
<dbReference type="EMBL" id="WBZC01000046">
    <property type="protein sequence ID" value="KAB3532760.1"/>
    <property type="molecule type" value="Genomic_DNA"/>
</dbReference>